<keyword evidence="1" id="KW-1133">Transmembrane helix</keyword>
<keyword evidence="1" id="KW-0472">Membrane</keyword>
<evidence type="ECO:0000313" key="3">
    <source>
        <dbReference type="Proteomes" id="UP000266861"/>
    </source>
</evidence>
<evidence type="ECO:0000313" key="2">
    <source>
        <dbReference type="EMBL" id="RHZ45480.1"/>
    </source>
</evidence>
<dbReference type="EMBL" id="PQFF01000547">
    <property type="protein sequence ID" value="RHZ45480.1"/>
    <property type="molecule type" value="Genomic_DNA"/>
</dbReference>
<proteinExistence type="predicted"/>
<evidence type="ECO:0000256" key="1">
    <source>
        <dbReference type="SAM" id="Phobius"/>
    </source>
</evidence>
<feature type="transmembrane region" description="Helical" evidence="1">
    <location>
        <begin position="40"/>
        <end position="63"/>
    </location>
</feature>
<accession>A0A397GBK6</accession>
<comment type="caution">
    <text evidence="2">The sequence shown here is derived from an EMBL/GenBank/DDBJ whole genome shotgun (WGS) entry which is preliminary data.</text>
</comment>
<dbReference type="AlphaFoldDB" id="A0A397GBK6"/>
<protein>
    <submittedName>
        <fullName evidence="2">Uncharacterized protein</fullName>
    </submittedName>
</protein>
<dbReference type="Proteomes" id="UP000266861">
    <property type="component" value="Unassembled WGS sequence"/>
</dbReference>
<name>A0A397GBK6_9GLOM</name>
<dbReference type="OrthoDB" id="2382048at2759"/>
<sequence length="180" mass="21031">MFIISTLLNLLHTSFRIFTLLTIAMNRWFAFVIQLTMMFFIWNALLIVIGCVSTAQIVIGFFIDVNKVDSGKTSLGNTPDRQIPMSAWKEAWHDRQQAIQKYLDGWYVDYMEKLVDVQQQQQEYWPQYLYNQQRYYYPSQMNIKGNVYDEDGNLSGIDENALASNTSEPSAYQAQSIYTE</sequence>
<reference evidence="2 3" key="1">
    <citation type="submission" date="2018-08" db="EMBL/GenBank/DDBJ databases">
        <title>Genome and evolution of the arbuscular mycorrhizal fungus Diversispora epigaea (formerly Glomus versiforme) and its bacterial endosymbionts.</title>
        <authorList>
            <person name="Sun X."/>
            <person name="Fei Z."/>
            <person name="Harrison M."/>
        </authorList>
    </citation>
    <scope>NUCLEOTIDE SEQUENCE [LARGE SCALE GENOMIC DNA]</scope>
    <source>
        <strain evidence="2 3">IT104</strain>
    </source>
</reference>
<gene>
    <name evidence="2" type="ORF">Glove_673g23</name>
</gene>
<feature type="transmembrane region" description="Helical" evidence="1">
    <location>
        <begin position="15"/>
        <end position="33"/>
    </location>
</feature>
<keyword evidence="1" id="KW-0812">Transmembrane</keyword>
<keyword evidence="3" id="KW-1185">Reference proteome</keyword>
<organism evidence="2 3">
    <name type="scientific">Diversispora epigaea</name>
    <dbReference type="NCBI Taxonomy" id="1348612"/>
    <lineage>
        <taxon>Eukaryota</taxon>
        <taxon>Fungi</taxon>
        <taxon>Fungi incertae sedis</taxon>
        <taxon>Mucoromycota</taxon>
        <taxon>Glomeromycotina</taxon>
        <taxon>Glomeromycetes</taxon>
        <taxon>Diversisporales</taxon>
        <taxon>Diversisporaceae</taxon>
        <taxon>Diversispora</taxon>
    </lineage>
</organism>